<reference evidence="1" key="1">
    <citation type="submission" date="2020-07" db="EMBL/GenBank/DDBJ databases">
        <title>Ethylene signaling mediates host invasion by parasitic plants.</title>
        <authorList>
            <person name="Yoshida S."/>
        </authorList>
    </citation>
    <scope>NUCLEOTIDE SEQUENCE</scope>
    <source>
        <strain evidence="1">Okayama</strain>
    </source>
</reference>
<evidence type="ECO:0000313" key="2">
    <source>
        <dbReference type="Proteomes" id="UP000653305"/>
    </source>
</evidence>
<dbReference type="OrthoDB" id="595024at2759"/>
<dbReference type="Proteomes" id="UP000653305">
    <property type="component" value="Unassembled WGS sequence"/>
</dbReference>
<protein>
    <submittedName>
        <fullName evidence="1">Uncharacterized protein</fullName>
    </submittedName>
</protein>
<comment type="caution">
    <text evidence="1">The sequence shown here is derived from an EMBL/GenBank/DDBJ whole genome shotgun (WGS) entry which is preliminary data.</text>
</comment>
<proteinExistence type="predicted"/>
<organism evidence="1 2">
    <name type="scientific">Phtheirospermum japonicum</name>
    <dbReference type="NCBI Taxonomy" id="374723"/>
    <lineage>
        <taxon>Eukaryota</taxon>
        <taxon>Viridiplantae</taxon>
        <taxon>Streptophyta</taxon>
        <taxon>Embryophyta</taxon>
        <taxon>Tracheophyta</taxon>
        <taxon>Spermatophyta</taxon>
        <taxon>Magnoliopsida</taxon>
        <taxon>eudicotyledons</taxon>
        <taxon>Gunneridae</taxon>
        <taxon>Pentapetalae</taxon>
        <taxon>asterids</taxon>
        <taxon>lamiids</taxon>
        <taxon>Lamiales</taxon>
        <taxon>Orobanchaceae</taxon>
        <taxon>Orobanchaceae incertae sedis</taxon>
        <taxon>Phtheirospermum</taxon>
    </lineage>
</organism>
<dbReference type="EMBL" id="BMAC01000035">
    <property type="protein sequence ID" value="GFP81880.1"/>
    <property type="molecule type" value="Genomic_DNA"/>
</dbReference>
<dbReference type="AlphaFoldDB" id="A0A830B2K3"/>
<evidence type="ECO:0000313" key="1">
    <source>
        <dbReference type="EMBL" id="GFP81880.1"/>
    </source>
</evidence>
<gene>
    <name evidence="1" type="ORF">PHJA_000331300</name>
</gene>
<dbReference type="PANTHER" id="PTHR37900:SF5">
    <property type="entry name" value="OS02G0159250 PROTEIN"/>
    <property type="match status" value="1"/>
</dbReference>
<dbReference type="PANTHER" id="PTHR37900">
    <property type="match status" value="1"/>
</dbReference>
<accession>A0A830B2K3</accession>
<name>A0A830B2K3_9LAMI</name>
<keyword evidence="2" id="KW-1185">Reference proteome</keyword>
<sequence length="63" mass="7438">MLQSVVKTTAFLVSRPAATLTTLLYYSGLLPRNLNLDRFVHPELIEPDNFIFHFLIHFLRCFW</sequence>